<dbReference type="GeneID" id="74940919"/>
<dbReference type="GO" id="GO:0003677">
    <property type="term" value="F:DNA binding"/>
    <property type="evidence" value="ECO:0007669"/>
    <property type="project" value="InterPro"/>
</dbReference>
<feature type="domain" description="HTH bat-type" evidence="3">
    <location>
        <begin position="161"/>
        <end position="212"/>
    </location>
</feature>
<dbReference type="RefSeq" id="WP_260593826.1">
    <property type="nucleotide sequence ID" value="NZ_CP104003.1"/>
</dbReference>
<evidence type="ECO:0000256" key="1">
    <source>
        <dbReference type="ARBA" id="ARBA00023015"/>
    </source>
</evidence>
<organism evidence="5 6">
    <name type="scientific">Salinirubellus salinus</name>
    <dbReference type="NCBI Taxonomy" id="1364945"/>
    <lineage>
        <taxon>Archaea</taxon>
        <taxon>Methanobacteriati</taxon>
        <taxon>Methanobacteriota</taxon>
        <taxon>Stenosarchaea group</taxon>
        <taxon>Halobacteria</taxon>
        <taxon>Halobacteriales</taxon>
        <taxon>Natronomonadaceae</taxon>
        <taxon>Salinirubellus</taxon>
    </lineage>
</organism>
<reference evidence="5" key="1">
    <citation type="submission" date="2022-09" db="EMBL/GenBank/DDBJ databases">
        <title>Diverse halophilic archaea isolated from saline environments.</title>
        <authorList>
            <person name="Cui H.-L."/>
        </authorList>
    </citation>
    <scope>NUCLEOTIDE SEQUENCE</scope>
    <source>
        <strain evidence="5">ZS-35-S2</strain>
    </source>
</reference>
<keyword evidence="6" id="KW-1185">Reference proteome</keyword>
<dbReference type="AlphaFoldDB" id="A0A9E7R412"/>
<dbReference type="InterPro" id="IPR056493">
    <property type="entry name" value="HVO_0513_N"/>
</dbReference>
<dbReference type="Pfam" id="PF24278">
    <property type="entry name" value="HVO_0513_N"/>
    <property type="match status" value="1"/>
</dbReference>
<keyword evidence="2" id="KW-0804">Transcription</keyword>
<keyword evidence="1" id="KW-0805">Transcription regulation</keyword>
<dbReference type="PANTHER" id="PTHR34236:SF1">
    <property type="entry name" value="DIMETHYL SULFOXIDE REDUCTASE TRANSCRIPTIONAL ACTIVATOR"/>
    <property type="match status" value="1"/>
</dbReference>
<name>A0A9E7R412_9EURY</name>
<sequence length="231" mass="25808">MRFIDFRLVPPNGGFHPAERVVGEDPTIRRVAIHQFRTLDDGTAVAMFESVGDAARAAELLEAEPSVHSFDIATTGGDRLYAHCHVDVADGVARVFGIAERHELVLDMPMRYAERGGLEIRAIGKYETFRDAMQEIPESVAFTLLRTGEYAPGAEGFFQRLTPRQQETLRTAVEVGYYQEPRRVTYQDIADRMHISAGTVGEHLRKIEAKILTNVVPERQPRAVTDGSGER</sequence>
<dbReference type="InterPro" id="IPR007050">
    <property type="entry name" value="HTH_bacterioopsin"/>
</dbReference>
<dbReference type="InterPro" id="IPR016032">
    <property type="entry name" value="Sig_transdc_resp-reg_C-effctor"/>
</dbReference>
<dbReference type="PANTHER" id="PTHR34236">
    <property type="entry name" value="DIMETHYL SULFOXIDE REDUCTASE TRANSCRIPTIONAL ACTIVATOR"/>
    <property type="match status" value="1"/>
</dbReference>
<dbReference type="InterPro" id="IPR036388">
    <property type="entry name" value="WH-like_DNA-bd_sf"/>
</dbReference>
<protein>
    <submittedName>
        <fullName evidence="5">Helix-turn-helix domain-containing protein</fullName>
    </submittedName>
</protein>
<dbReference type="Proteomes" id="UP001057580">
    <property type="component" value="Chromosome"/>
</dbReference>
<evidence type="ECO:0000259" key="4">
    <source>
        <dbReference type="Pfam" id="PF24278"/>
    </source>
</evidence>
<dbReference type="KEGG" id="ssai:N0B31_00815"/>
<gene>
    <name evidence="5" type="ORF">N0B31_00815</name>
</gene>
<dbReference type="Gene3D" id="1.10.10.10">
    <property type="entry name" value="Winged helix-like DNA-binding domain superfamily/Winged helix DNA-binding domain"/>
    <property type="match status" value="1"/>
</dbReference>
<dbReference type="GO" id="GO:0006355">
    <property type="term" value="P:regulation of DNA-templated transcription"/>
    <property type="evidence" value="ECO:0007669"/>
    <property type="project" value="InterPro"/>
</dbReference>
<evidence type="ECO:0000256" key="2">
    <source>
        <dbReference type="ARBA" id="ARBA00023163"/>
    </source>
</evidence>
<feature type="domain" description="HVO-0513-like N-terminal" evidence="4">
    <location>
        <begin position="16"/>
        <end position="150"/>
    </location>
</feature>
<proteinExistence type="predicted"/>
<dbReference type="EMBL" id="CP104003">
    <property type="protein sequence ID" value="UWM54834.1"/>
    <property type="molecule type" value="Genomic_DNA"/>
</dbReference>
<dbReference type="SUPFAM" id="SSF46894">
    <property type="entry name" value="C-terminal effector domain of the bipartite response regulators"/>
    <property type="match status" value="1"/>
</dbReference>
<accession>A0A9E7R412</accession>
<evidence type="ECO:0000259" key="3">
    <source>
        <dbReference type="Pfam" id="PF04967"/>
    </source>
</evidence>
<dbReference type="Pfam" id="PF04967">
    <property type="entry name" value="HTH_10"/>
    <property type="match status" value="1"/>
</dbReference>
<evidence type="ECO:0000313" key="6">
    <source>
        <dbReference type="Proteomes" id="UP001057580"/>
    </source>
</evidence>
<evidence type="ECO:0000313" key="5">
    <source>
        <dbReference type="EMBL" id="UWM54834.1"/>
    </source>
</evidence>